<gene>
    <name evidence="1" type="primary">LOC125507799</name>
</gene>
<accession>A0A8R7UF70</accession>
<reference evidence="2" key="1">
    <citation type="journal article" date="2013" name="Nature">
        <title>Draft genome of the wheat A-genome progenitor Triticum urartu.</title>
        <authorList>
            <person name="Ling H.Q."/>
            <person name="Zhao S."/>
            <person name="Liu D."/>
            <person name="Wang J."/>
            <person name="Sun H."/>
            <person name="Zhang C."/>
            <person name="Fan H."/>
            <person name="Li D."/>
            <person name="Dong L."/>
            <person name="Tao Y."/>
            <person name="Gao C."/>
            <person name="Wu H."/>
            <person name="Li Y."/>
            <person name="Cui Y."/>
            <person name="Guo X."/>
            <person name="Zheng S."/>
            <person name="Wang B."/>
            <person name="Yu K."/>
            <person name="Liang Q."/>
            <person name="Yang W."/>
            <person name="Lou X."/>
            <person name="Chen J."/>
            <person name="Feng M."/>
            <person name="Jian J."/>
            <person name="Zhang X."/>
            <person name="Luo G."/>
            <person name="Jiang Y."/>
            <person name="Liu J."/>
            <person name="Wang Z."/>
            <person name="Sha Y."/>
            <person name="Zhang B."/>
            <person name="Wu H."/>
            <person name="Tang D."/>
            <person name="Shen Q."/>
            <person name="Xue P."/>
            <person name="Zou S."/>
            <person name="Wang X."/>
            <person name="Liu X."/>
            <person name="Wang F."/>
            <person name="Yang Y."/>
            <person name="An X."/>
            <person name="Dong Z."/>
            <person name="Zhang K."/>
            <person name="Zhang X."/>
            <person name="Luo M.C."/>
            <person name="Dvorak J."/>
            <person name="Tong Y."/>
            <person name="Wang J."/>
            <person name="Yang H."/>
            <person name="Li Z."/>
            <person name="Wang D."/>
            <person name="Zhang A."/>
            <person name="Wang J."/>
        </authorList>
    </citation>
    <scope>NUCLEOTIDE SEQUENCE</scope>
    <source>
        <strain evidence="2">cv. G1812</strain>
    </source>
</reference>
<evidence type="ECO:0000313" key="1">
    <source>
        <dbReference type="EnsemblPlants" id="TuG1812G0500000549.01.T01.cds456537"/>
    </source>
</evidence>
<dbReference type="EnsemblPlants" id="TuG1812G0500000549.01.T01">
    <property type="protein sequence ID" value="TuG1812G0500000549.01.T01.cds456537"/>
    <property type="gene ID" value="TuG1812G0500000549.01"/>
</dbReference>
<reference evidence="1" key="3">
    <citation type="submission" date="2022-06" db="UniProtKB">
        <authorList>
            <consortium name="EnsemblPlants"/>
        </authorList>
    </citation>
    <scope>IDENTIFICATION</scope>
</reference>
<keyword evidence="2" id="KW-1185">Reference proteome</keyword>
<dbReference type="Gramene" id="TuG1812G0500000549.01.T01">
    <property type="protein sequence ID" value="TuG1812G0500000549.01.T01.cds456537"/>
    <property type="gene ID" value="TuG1812G0500000549.01"/>
</dbReference>
<protein>
    <submittedName>
        <fullName evidence="1">Uncharacterized protein</fullName>
    </submittedName>
</protein>
<evidence type="ECO:0000313" key="2">
    <source>
        <dbReference type="Proteomes" id="UP000015106"/>
    </source>
</evidence>
<dbReference type="AlphaFoldDB" id="A0A8R7UF70"/>
<name>A0A8R7UF70_TRIUA</name>
<reference evidence="1" key="2">
    <citation type="submission" date="2018-03" db="EMBL/GenBank/DDBJ databases">
        <title>The Triticum urartu genome reveals the dynamic nature of wheat genome evolution.</title>
        <authorList>
            <person name="Ling H."/>
            <person name="Ma B."/>
            <person name="Shi X."/>
            <person name="Liu H."/>
            <person name="Dong L."/>
            <person name="Sun H."/>
            <person name="Cao Y."/>
            <person name="Gao Q."/>
            <person name="Zheng S."/>
            <person name="Li Y."/>
            <person name="Yu Y."/>
            <person name="Du H."/>
            <person name="Qi M."/>
            <person name="Li Y."/>
            <person name="Yu H."/>
            <person name="Cui Y."/>
            <person name="Wang N."/>
            <person name="Chen C."/>
            <person name="Wu H."/>
            <person name="Zhao Y."/>
            <person name="Zhang J."/>
            <person name="Li Y."/>
            <person name="Zhou W."/>
            <person name="Zhang B."/>
            <person name="Hu W."/>
            <person name="Eijk M."/>
            <person name="Tang J."/>
            <person name="Witsenboer H."/>
            <person name="Zhao S."/>
            <person name="Li Z."/>
            <person name="Zhang A."/>
            <person name="Wang D."/>
            <person name="Liang C."/>
        </authorList>
    </citation>
    <scope>NUCLEOTIDE SEQUENCE [LARGE SCALE GENOMIC DNA]</scope>
    <source>
        <strain evidence="1">cv. G1812</strain>
    </source>
</reference>
<sequence>MTLSVHPTSLPPMNTAGTAGFRPMSRASAFSISFPQGSSSSSTTVGFAPRSRRRLVTVWHMQQELVPKITTARCPASFVTCSIKLARSSVLVLESSILGYEALTLS</sequence>
<organism evidence="1 2">
    <name type="scientific">Triticum urartu</name>
    <name type="common">Red wild einkorn</name>
    <name type="synonym">Crithodium urartu</name>
    <dbReference type="NCBI Taxonomy" id="4572"/>
    <lineage>
        <taxon>Eukaryota</taxon>
        <taxon>Viridiplantae</taxon>
        <taxon>Streptophyta</taxon>
        <taxon>Embryophyta</taxon>
        <taxon>Tracheophyta</taxon>
        <taxon>Spermatophyta</taxon>
        <taxon>Magnoliopsida</taxon>
        <taxon>Liliopsida</taxon>
        <taxon>Poales</taxon>
        <taxon>Poaceae</taxon>
        <taxon>BOP clade</taxon>
        <taxon>Pooideae</taxon>
        <taxon>Triticodae</taxon>
        <taxon>Triticeae</taxon>
        <taxon>Triticinae</taxon>
        <taxon>Triticum</taxon>
    </lineage>
</organism>
<dbReference type="Proteomes" id="UP000015106">
    <property type="component" value="Chromosome 5"/>
</dbReference>
<proteinExistence type="predicted"/>